<dbReference type="PRINTS" id="PR00690">
    <property type="entry name" value="ADHESNFAMILY"/>
</dbReference>
<dbReference type="RefSeq" id="WP_163457603.1">
    <property type="nucleotide sequence ID" value="NZ_JAAGOH010000011.1"/>
</dbReference>
<dbReference type="Proteomes" id="UP000484255">
    <property type="component" value="Unassembled WGS sequence"/>
</dbReference>
<dbReference type="SUPFAM" id="SSF53807">
    <property type="entry name" value="Helical backbone' metal receptor"/>
    <property type="match status" value="1"/>
</dbReference>
<evidence type="ECO:0000256" key="7">
    <source>
        <dbReference type="SAM" id="SignalP"/>
    </source>
</evidence>
<feature type="signal peptide" evidence="7">
    <location>
        <begin position="1"/>
        <end position="33"/>
    </location>
</feature>
<dbReference type="GO" id="GO:0030313">
    <property type="term" value="C:cell envelope"/>
    <property type="evidence" value="ECO:0007669"/>
    <property type="project" value="UniProtKB-SubCell"/>
</dbReference>
<comment type="similarity">
    <text evidence="2 6">Belongs to the bacterial solute-binding protein 9 family.</text>
</comment>
<dbReference type="Pfam" id="PF01297">
    <property type="entry name" value="ZnuA"/>
    <property type="match status" value="1"/>
</dbReference>
<evidence type="ECO:0000256" key="6">
    <source>
        <dbReference type="RuleBase" id="RU003512"/>
    </source>
</evidence>
<protein>
    <submittedName>
        <fullName evidence="8">Metal ABC transporter substrate-binding protein</fullName>
    </submittedName>
</protein>
<dbReference type="InterPro" id="IPR006129">
    <property type="entry name" value="AdhesinB"/>
</dbReference>
<proteinExistence type="inferred from homology"/>
<comment type="subcellular location">
    <subcellularLocation>
        <location evidence="1">Cell envelope</location>
    </subcellularLocation>
</comment>
<evidence type="ECO:0000256" key="3">
    <source>
        <dbReference type="ARBA" id="ARBA00022448"/>
    </source>
</evidence>
<dbReference type="AlphaFoldDB" id="A0A7C9PI88"/>
<evidence type="ECO:0000256" key="4">
    <source>
        <dbReference type="ARBA" id="ARBA00022723"/>
    </source>
</evidence>
<sequence>MTPTRLLISRPAGLRRRAALGLALGSALPPVLAQPDAAATPAATPPLRVVASFSILADLVAQVAGPVAEVSALVGPDADAHVYQPTPADVRRLAQADLVVVNGLHFEGWLQRLVRSAGYRGPVLVVSQDIQPRQQGGHADPHAWQSLGHARRYVARIAQTLQGLRPGQAASLQARAQAYDQQLAALDQRLRADFAALPPERRRLITGHDAFGYLAEAYGLTLLAPRGVNTEQDASAADVARIIRQIRSERVPAVFLENVSDPRLVRRLAEEGGARLGGQLYSDALSGPGGPAATYLQLYQHNARTLLEALR</sequence>
<feature type="chain" id="PRO_5028961110" evidence="7">
    <location>
        <begin position="34"/>
        <end position="311"/>
    </location>
</feature>
<dbReference type="PANTHER" id="PTHR42953">
    <property type="entry name" value="HIGH-AFFINITY ZINC UPTAKE SYSTEM PROTEIN ZNUA-RELATED"/>
    <property type="match status" value="1"/>
</dbReference>
<dbReference type="Gene3D" id="3.40.50.1980">
    <property type="entry name" value="Nitrogenase molybdenum iron protein domain"/>
    <property type="match status" value="2"/>
</dbReference>
<dbReference type="InterPro" id="IPR006128">
    <property type="entry name" value="Lipoprotein_PsaA-like"/>
</dbReference>
<name>A0A7C9PI88_9BURK</name>
<evidence type="ECO:0000313" key="8">
    <source>
        <dbReference type="EMBL" id="NDY91754.1"/>
    </source>
</evidence>
<evidence type="ECO:0000313" key="9">
    <source>
        <dbReference type="Proteomes" id="UP000484255"/>
    </source>
</evidence>
<evidence type="ECO:0000256" key="5">
    <source>
        <dbReference type="ARBA" id="ARBA00022729"/>
    </source>
</evidence>
<keyword evidence="4" id="KW-0479">Metal-binding</keyword>
<dbReference type="InterPro" id="IPR006127">
    <property type="entry name" value="ZnuA-like"/>
</dbReference>
<dbReference type="GO" id="GO:0046872">
    <property type="term" value="F:metal ion binding"/>
    <property type="evidence" value="ECO:0007669"/>
    <property type="project" value="UniProtKB-KW"/>
</dbReference>
<evidence type="ECO:0000256" key="1">
    <source>
        <dbReference type="ARBA" id="ARBA00004196"/>
    </source>
</evidence>
<keyword evidence="3 6" id="KW-0813">Transport</keyword>
<accession>A0A7C9PI88</accession>
<dbReference type="PRINTS" id="PR00691">
    <property type="entry name" value="ADHESINB"/>
</dbReference>
<dbReference type="PANTHER" id="PTHR42953:SF1">
    <property type="entry name" value="METAL-BINDING PROTEIN HI_0362-RELATED"/>
    <property type="match status" value="1"/>
</dbReference>
<dbReference type="EMBL" id="JAAGOH010000011">
    <property type="protein sequence ID" value="NDY91754.1"/>
    <property type="molecule type" value="Genomic_DNA"/>
</dbReference>
<comment type="caution">
    <text evidence="8">The sequence shown here is derived from an EMBL/GenBank/DDBJ whole genome shotgun (WGS) entry which is preliminary data.</text>
</comment>
<gene>
    <name evidence="8" type="ORF">G3A44_11205</name>
</gene>
<dbReference type="InterPro" id="IPR050492">
    <property type="entry name" value="Bact_metal-bind_prot9"/>
</dbReference>
<dbReference type="GO" id="GO:0030001">
    <property type="term" value="P:metal ion transport"/>
    <property type="evidence" value="ECO:0007669"/>
    <property type="project" value="InterPro"/>
</dbReference>
<dbReference type="CDD" id="cd01137">
    <property type="entry name" value="PsaA"/>
    <property type="match status" value="1"/>
</dbReference>
<evidence type="ECO:0000256" key="2">
    <source>
        <dbReference type="ARBA" id="ARBA00011028"/>
    </source>
</evidence>
<reference evidence="8 9" key="1">
    <citation type="submission" date="2020-02" db="EMBL/GenBank/DDBJ databases">
        <title>Ideonella bacterium strain TBM-1.</title>
        <authorList>
            <person name="Chen W.-M."/>
        </authorList>
    </citation>
    <scope>NUCLEOTIDE SEQUENCE [LARGE SCALE GENOMIC DNA]</scope>
    <source>
        <strain evidence="8 9">TBM-1</strain>
    </source>
</reference>
<keyword evidence="9" id="KW-1185">Reference proteome</keyword>
<organism evidence="8 9">
    <name type="scientific">Ideonella livida</name>
    <dbReference type="NCBI Taxonomy" id="2707176"/>
    <lineage>
        <taxon>Bacteria</taxon>
        <taxon>Pseudomonadati</taxon>
        <taxon>Pseudomonadota</taxon>
        <taxon>Betaproteobacteria</taxon>
        <taxon>Burkholderiales</taxon>
        <taxon>Sphaerotilaceae</taxon>
        <taxon>Ideonella</taxon>
    </lineage>
</organism>
<dbReference type="GO" id="GO:0007155">
    <property type="term" value="P:cell adhesion"/>
    <property type="evidence" value="ECO:0007669"/>
    <property type="project" value="InterPro"/>
</dbReference>
<keyword evidence="5 7" id="KW-0732">Signal</keyword>